<dbReference type="UniPathway" id="UPA00262">
    <property type="reaction ID" value="UER00222"/>
</dbReference>
<dbReference type="InterPro" id="IPR019478">
    <property type="entry name" value="Sirohaem_synthase_dimer_dom"/>
</dbReference>
<feature type="domain" description="Sirohaem synthase dimerisation" evidence="6">
    <location>
        <begin position="39"/>
        <end position="91"/>
    </location>
</feature>
<dbReference type="Pfam" id="PF14824">
    <property type="entry name" value="Sirohm_synth_M"/>
    <property type="match status" value="1"/>
</dbReference>
<dbReference type="PANTHER" id="PTHR35330:SF1">
    <property type="entry name" value="SIROHEME BIOSYNTHESIS PROTEIN MET8"/>
    <property type="match status" value="1"/>
</dbReference>
<evidence type="ECO:0000259" key="6">
    <source>
        <dbReference type="Pfam" id="PF10414"/>
    </source>
</evidence>
<evidence type="ECO:0000259" key="7">
    <source>
        <dbReference type="Pfam" id="PF14824"/>
    </source>
</evidence>
<dbReference type="Gene3D" id="3.30.160.110">
    <property type="entry name" value="Siroheme synthase, domain 2"/>
    <property type="match status" value="1"/>
</dbReference>
<dbReference type="AlphaFoldDB" id="A0A645D019"/>
<accession>A0A645D019</accession>
<keyword evidence="4" id="KW-0520">NAD</keyword>
<keyword evidence="5" id="KW-0627">Porphyrin biosynthesis</keyword>
<dbReference type="PANTHER" id="PTHR35330">
    <property type="entry name" value="SIROHEME BIOSYNTHESIS PROTEIN MET8"/>
    <property type="match status" value="1"/>
</dbReference>
<comment type="caution">
    <text evidence="8">The sequence shown here is derived from an EMBL/GenBank/DDBJ whole genome shotgun (WGS) entry which is preliminary data.</text>
</comment>
<protein>
    <recommendedName>
        <fullName evidence="2">precorrin-2 dehydrogenase</fullName>
        <ecNumber evidence="2">1.3.1.76</ecNumber>
    </recommendedName>
</protein>
<dbReference type="Gene3D" id="1.10.8.210">
    <property type="entry name" value="Sirohaem synthase, dimerisation domain"/>
    <property type="match status" value="1"/>
</dbReference>
<evidence type="ECO:0000256" key="4">
    <source>
        <dbReference type="ARBA" id="ARBA00023027"/>
    </source>
</evidence>
<sequence>MPAQVKRGALLLTVSTGGKSPVMAKRLRQELAQQYGEEYGEYLDMVDKVRQELKQRVATSKQRELFWRKTIDENVLALLRQGRIEEAEAMICHAASSIGIES</sequence>
<evidence type="ECO:0000313" key="8">
    <source>
        <dbReference type="EMBL" id="MPM82458.1"/>
    </source>
</evidence>
<comment type="pathway">
    <text evidence="1">Porphyrin-containing compound metabolism; siroheme biosynthesis; sirohydrochlorin from precorrin-2: step 1/1.</text>
</comment>
<dbReference type="InterPro" id="IPR037115">
    <property type="entry name" value="Sirohaem_synt_dimer_dom_sf"/>
</dbReference>
<proteinExistence type="predicted"/>
<dbReference type="GO" id="GO:0043115">
    <property type="term" value="F:precorrin-2 dehydrogenase activity"/>
    <property type="evidence" value="ECO:0007669"/>
    <property type="project" value="UniProtKB-EC"/>
</dbReference>
<gene>
    <name evidence="8" type="primary">cysG_27</name>
    <name evidence="8" type="ORF">SDC9_129519</name>
</gene>
<reference evidence="8" key="1">
    <citation type="submission" date="2019-08" db="EMBL/GenBank/DDBJ databases">
        <authorList>
            <person name="Kucharzyk K."/>
            <person name="Murdoch R.W."/>
            <person name="Higgins S."/>
            <person name="Loffler F."/>
        </authorList>
    </citation>
    <scope>NUCLEOTIDE SEQUENCE</scope>
</reference>
<dbReference type="GO" id="GO:0019354">
    <property type="term" value="P:siroheme biosynthetic process"/>
    <property type="evidence" value="ECO:0007669"/>
    <property type="project" value="UniProtKB-UniPathway"/>
</dbReference>
<keyword evidence="8" id="KW-0456">Lyase</keyword>
<evidence type="ECO:0000256" key="5">
    <source>
        <dbReference type="ARBA" id="ARBA00023244"/>
    </source>
</evidence>
<evidence type="ECO:0000256" key="2">
    <source>
        <dbReference type="ARBA" id="ARBA00012400"/>
    </source>
</evidence>
<organism evidence="8">
    <name type="scientific">bioreactor metagenome</name>
    <dbReference type="NCBI Taxonomy" id="1076179"/>
    <lineage>
        <taxon>unclassified sequences</taxon>
        <taxon>metagenomes</taxon>
        <taxon>ecological metagenomes</taxon>
    </lineage>
</organism>
<name>A0A645D019_9ZZZZ</name>
<evidence type="ECO:0000256" key="3">
    <source>
        <dbReference type="ARBA" id="ARBA00023002"/>
    </source>
</evidence>
<evidence type="ECO:0000256" key="1">
    <source>
        <dbReference type="ARBA" id="ARBA00005010"/>
    </source>
</evidence>
<dbReference type="EMBL" id="VSSQ01031539">
    <property type="protein sequence ID" value="MPM82458.1"/>
    <property type="molecule type" value="Genomic_DNA"/>
</dbReference>
<dbReference type="EC" id="1.3.1.76" evidence="2"/>
<dbReference type="Pfam" id="PF10414">
    <property type="entry name" value="CysG_dimeriser"/>
    <property type="match status" value="1"/>
</dbReference>
<keyword evidence="3" id="KW-0560">Oxidoreductase</keyword>
<feature type="domain" description="Siroheme synthase central" evidence="7">
    <location>
        <begin position="7"/>
        <end position="34"/>
    </location>
</feature>
<dbReference type="InterPro" id="IPR028281">
    <property type="entry name" value="Sirohaem_synthase_central"/>
</dbReference>
<dbReference type="GO" id="GO:0004325">
    <property type="term" value="F:ferrochelatase activity"/>
    <property type="evidence" value="ECO:0007669"/>
    <property type="project" value="InterPro"/>
</dbReference>
<dbReference type="InterPro" id="IPR028161">
    <property type="entry name" value="Met8-like"/>
</dbReference>
<dbReference type="SUPFAM" id="SSF75615">
    <property type="entry name" value="Siroheme synthase middle domains-like"/>
    <property type="match status" value="1"/>
</dbReference>